<dbReference type="Gene3D" id="3.30.70.270">
    <property type="match status" value="1"/>
</dbReference>
<feature type="transmembrane region" description="Helical" evidence="1">
    <location>
        <begin position="123"/>
        <end position="146"/>
    </location>
</feature>
<accession>A0A449BBW4</accession>
<dbReference type="InterPro" id="IPR052163">
    <property type="entry name" value="DGC-Regulatory_Protein"/>
</dbReference>
<dbReference type="RefSeq" id="WP_052589709.1">
    <property type="nucleotide sequence ID" value="NZ_LR215048.1"/>
</dbReference>
<feature type="transmembrane region" description="Helical" evidence="1">
    <location>
        <begin position="43"/>
        <end position="61"/>
    </location>
</feature>
<dbReference type="InterPro" id="IPR029787">
    <property type="entry name" value="Nucleotide_cyclase"/>
</dbReference>
<dbReference type="GO" id="GO:0071111">
    <property type="term" value="F:cyclic-guanylate-specific phosphodiesterase activity"/>
    <property type="evidence" value="ECO:0007669"/>
    <property type="project" value="UniProtKB-EC"/>
</dbReference>
<keyword evidence="1" id="KW-1133">Transmembrane helix</keyword>
<feature type="domain" description="GGDEF" evidence="2">
    <location>
        <begin position="260"/>
        <end position="393"/>
    </location>
</feature>
<proteinExistence type="predicted"/>
<dbReference type="OrthoDB" id="384661at2"/>
<dbReference type="PROSITE" id="PS50887">
    <property type="entry name" value="GGDEF"/>
    <property type="match status" value="1"/>
</dbReference>
<evidence type="ECO:0000259" key="2">
    <source>
        <dbReference type="PROSITE" id="PS50887"/>
    </source>
</evidence>
<dbReference type="AlphaFoldDB" id="A0A449BBW4"/>
<dbReference type="Proteomes" id="UP000289841">
    <property type="component" value="Chromosome"/>
</dbReference>
<dbReference type="NCBIfam" id="TIGR00254">
    <property type="entry name" value="GGDEF"/>
    <property type="match status" value="1"/>
</dbReference>
<evidence type="ECO:0000313" key="4">
    <source>
        <dbReference type="Proteomes" id="UP000289841"/>
    </source>
</evidence>
<feature type="transmembrane region" description="Helical" evidence="1">
    <location>
        <begin position="195"/>
        <end position="215"/>
    </location>
</feature>
<feature type="transmembrane region" description="Helical" evidence="1">
    <location>
        <begin position="153"/>
        <end position="175"/>
    </location>
</feature>
<dbReference type="SMART" id="SM00267">
    <property type="entry name" value="GGDEF"/>
    <property type="match status" value="1"/>
</dbReference>
<gene>
    <name evidence="3" type="primary">gmr</name>
    <name evidence="3" type="ORF">NCTC10138_00279</name>
</gene>
<organism evidence="3 4">
    <name type="scientific">Haploplasma axanthum</name>
    <name type="common">Acholeplasma axanthum</name>
    <dbReference type="NCBI Taxonomy" id="29552"/>
    <lineage>
        <taxon>Bacteria</taxon>
        <taxon>Bacillati</taxon>
        <taxon>Mycoplasmatota</taxon>
        <taxon>Mollicutes</taxon>
        <taxon>Acholeplasmatales</taxon>
        <taxon>Acholeplasmataceae</taxon>
        <taxon>Haploplasma</taxon>
    </lineage>
</organism>
<keyword evidence="4" id="KW-1185">Reference proteome</keyword>
<dbReference type="EC" id="3.1.4.52" evidence="3"/>
<sequence length="393" mass="45160">MKRGGIINFETFIAVAIILQITVCIVPIISFYSVRQLYKGTELLITSIIVQLTAMLLVFLVGNHSDLFGIIIPSLLFLLANIFAIRGFYRVNSIKTPYYDKIIIVVALFIYVGVSLLTKVDAVLMDILINSTVIYVNLKCAITLFIVRKKLNLVRMIPSLIVIFGFILIKVVNIYDLINVVNGKYEYYSQDQSLIFLGIHLALFIGFIQTNLFMIQRRSIGSLKKQQEVLEFYANYDELTNLPNRRLLVNKFDLAVKNSKKFALAMFDLDDFKFINDNYGHEIGDAILKKIGERLTNEMTDDDFIARYGGDEFIMIIQDNKEQFQIEYRLKKIIKEIAKPITINKNKISVTISMGLSVYPKDGKTIGTLRKKADTAMYKVKYEEKNNFKFFVK</sequence>
<keyword evidence="1" id="KW-0472">Membrane</keyword>
<dbReference type="STRING" id="1278311.GCA_000428705_00478"/>
<evidence type="ECO:0000256" key="1">
    <source>
        <dbReference type="SAM" id="Phobius"/>
    </source>
</evidence>
<feature type="transmembrane region" description="Helical" evidence="1">
    <location>
        <begin position="12"/>
        <end position="31"/>
    </location>
</feature>
<dbReference type="Pfam" id="PF00990">
    <property type="entry name" value="GGDEF"/>
    <property type="match status" value="1"/>
</dbReference>
<dbReference type="CDD" id="cd01949">
    <property type="entry name" value="GGDEF"/>
    <property type="match status" value="1"/>
</dbReference>
<dbReference type="InterPro" id="IPR000160">
    <property type="entry name" value="GGDEF_dom"/>
</dbReference>
<dbReference type="InterPro" id="IPR043128">
    <property type="entry name" value="Rev_trsase/Diguanyl_cyclase"/>
</dbReference>
<keyword evidence="1" id="KW-0812">Transmembrane</keyword>
<dbReference type="PANTHER" id="PTHR46663:SF2">
    <property type="entry name" value="GGDEF DOMAIN-CONTAINING PROTEIN"/>
    <property type="match status" value="1"/>
</dbReference>
<keyword evidence="3" id="KW-0378">Hydrolase</keyword>
<dbReference type="SUPFAM" id="SSF55073">
    <property type="entry name" value="Nucleotide cyclase"/>
    <property type="match status" value="1"/>
</dbReference>
<evidence type="ECO:0000313" key="3">
    <source>
        <dbReference type="EMBL" id="VEU79926.1"/>
    </source>
</evidence>
<reference evidence="3 4" key="1">
    <citation type="submission" date="2019-01" db="EMBL/GenBank/DDBJ databases">
        <authorList>
            <consortium name="Pathogen Informatics"/>
        </authorList>
    </citation>
    <scope>NUCLEOTIDE SEQUENCE [LARGE SCALE GENOMIC DNA]</scope>
    <source>
        <strain evidence="3 4">NCTC10138</strain>
    </source>
</reference>
<feature type="transmembrane region" description="Helical" evidence="1">
    <location>
        <begin position="67"/>
        <end position="86"/>
    </location>
</feature>
<dbReference type="KEGG" id="aaxa:NCTC10138_00279"/>
<dbReference type="PANTHER" id="PTHR46663">
    <property type="entry name" value="DIGUANYLATE CYCLASE DGCT-RELATED"/>
    <property type="match status" value="1"/>
</dbReference>
<protein>
    <submittedName>
        <fullName evidence="3">Cyclic di-GMP phosphodiesterase Gmr</fullName>
        <ecNumber evidence="3">3.1.4.52</ecNumber>
    </submittedName>
</protein>
<name>A0A449BBW4_HAPAX</name>
<feature type="transmembrane region" description="Helical" evidence="1">
    <location>
        <begin position="98"/>
        <end position="117"/>
    </location>
</feature>
<dbReference type="EMBL" id="LR215048">
    <property type="protein sequence ID" value="VEU79926.1"/>
    <property type="molecule type" value="Genomic_DNA"/>
</dbReference>